<dbReference type="PANTHER" id="PTHR20990">
    <property type="entry name" value="PEROXISOMAL BIOGENESIS FACTOR 11"/>
    <property type="match status" value="1"/>
</dbReference>
<dbReference type="Pfam" id="PF05648">
    <property type="entry name" value="PEX11"/>
    <property type="match status" value="1"/>
</dbReference>
<dbReference type="EMBL" id="HBUE01018841">
    <property type="protein sequence ID" value="CAG6451669.1"/>
    <property type="molecule type" value="Transcribed_RNA"/>
</dbReference>
<evidence type="ECO:0000256" key="1">
    <source>
        <dbReference type="ARBA" id="ARBA00023136"/>
    </source>
</evidence>
<sequence length="238" mass="27316">MEKAMNEICDMLDTYTGRDKIVRTLCYTTKLAAGLYVNKDPDFSKKLAIFSSKMSQTRATLRLFDDLPMLAYSLNYGTGSKEPDRIMGLIGFITNMIDHVYYPVDKICWMIEYKLLQVKNPDRWDTINSVFWVASIYLNLMKTIRSYTVMEQHKTHINKPENESSHALRMLHVKQRMELISIVRLSLDLVHAGSTLPSGMLWGGRFESWQVGLIGTVSSFIGLYQYFAKKRIAAAKSS</sequence>
<dbReference type="EMBL" id="HBUE01148924">
    <property type="protein sequence ID" value="CAG6504080.1"/>
    <property type="molecule type" value="Transcribed_RNA"/>
</dbReference>
<protein>
    <submittedName>
        <fullName evidence="5">Peroxisomal membrane protein 11C</fullName>
    </submittedName>
</protein>
<evidence type="ECO:0000256" key="3">
    <source>
        <dbReference type="ARBA" id="ARBA00046271"/>
    </source>
</evidence>
<keyword evidence="4" id="KW-1133">Transmembrane helix</keyword>
<reference evidence="5" key="1">
    <citation type="submission" date="2021-05" db="EMBL/GenBank/DDBJ databases">
        <authorList>
            <person name="Alioto T."/>
            <person name="Alioto T."/>
            <person name="Gomez Garrido J."/>
        </authorList>
    </citation>
    <scope>NUCLEOTIDE SEQUENCE</scope>
</reference>
<dbReference type="InterPro" id="IPR026510">
    <property type="entry name" value="PEX11C_met"/>
</dbReference>
<organism evidence="5">
    <name type="scientific">Culex pipiens</name>
    <name type="common">House mosquito</name>
    <dbReference type="NCBI Taxonomy" id="7175"/>
    <lineage>
        <taxon>Eukaryota</taxon>
        <taxon>Metazoa</taxon>
        <taxon>Ecdysozoa</taxon>
        <taxon>Arthropoda</taxon>
        <taxon>Hexapoda</taxon>
        <taxon>Insecta</taxon>
        <taxon>Pterygota</taxon>
        <taxon>Neoptera</taxon>
        <taxon>Endopterygota</taxon>
        <taxon>Diptera</taxon>
        <taxon>Nematocera</taxon>
        <taxon>Culicoidea</taxon>
        <taxon>Culicidae</taxon>
        <taxon>Culicinae</taxon>
        <taxon>Culicini</taxon>
        <taxon>Culex</taxon>
        <taxon>Culex</taxon>
    </lineage>
</organism>
<dbReference type="EMBL" id="HBUE01253887">
    <property type="protein sequence ID" value="CAG6555355.1"/>
    <property type="molecule type" value="Transcribed_RNA"/>
</dbReference>
<feature type="transmembrane region" description="Helical" evidence="4">
    <location>
        <begin position="208"/>
        <end position="227"/>
    </location>
</feature>
<dbReference type="EMBL" id="HBUE01148923">
    <property type="protein sequence ID" value="CAG6504079.1"/>
    <property type="molecule type" value="Transcribed_RNA"/>
</dbReference>
<dbReference type="GO" id="GO:0016559">
    <property type="term" value="P:peroxisome fission"/>
    <property type="evidence" value="ECO:0007669"/>
    <property type="project" value="InterPro"/>
</dbReference>
<keyword evidence="2" id="KW-0576">Peroxisome</keyword>
<comment type="subcellular location">
    <subcellularLocation>
        <location evidence="3">Peroxisome membrane</location>
    </subcellularLocation>
</comment>
<dbReference type="EMBL" id="HBUE01018840">
    <property type="protein sequence ID" value="CAG6451668.1"/>
    <property type="molecule type" value="Transcribed_RNA"/>
</dbReference>
<name>A0A8D8INP2_CULPI</name>
<dbReference type="GO" id="GO:0005778">
    <property type="term" value="C:peroxisomal membrane"/>
    <property type="evidence" value="ECO:0007669"/>
    <property type="project" value="UniProtKB-SubCell"/>
</dbReference>
<dbReference type="PANTHER" id="PTHR20990:SF1">
    <property type="entry name" value="PEROXISOMAL MEMBRANE PROTEIN 11C"/>
    <property type="match status" value="1"/>
</dbReference>
<dbReference type="InterPro" id="IPR008733">
    <property type="entry name" value="PEX11"/>
</dbReference>
<accession>A0A8D8INP2</accession>
<evidence type="ECO:0000256" key="4">
    <source>
        <dbReference type="SAM" id="Phobius"/>
    </source>
</evidence>
<proteinExistence type="predicted"/>
<keyword evidence="4" id="KW-0812">Transmembrane</keyword>
<dbReference type="AlphaFoldDB" id="A0A8D8INP2"/>
<evidence type="ECO:0000256" key="2">
    <source>
        <dbReference type="ARBA" id="ARBA00023140"/>
    </source>
</evidence>
<keyword evidence="1 4" id="KW-0472">Membrane</keyword>
<dbReference type="EMBL" id="HBUE01253888">
    <property type="protein sequence ID" value="CAG6555356.1"/>
    <property type="molecule type" value="Transcribed_RNA"/>
</dbReference>
<evidence type="ECO:0000313" key="5">
    <source>
        <dbReference type="EMBL" id="CAG6555356.1"/>
    </source>
</evidence>